<gene>
    <name evidence="1" type="ORF">PTXU04_00076</name>
</gene>
<proteinExistence type="predicted"/>
<keyword evidence="2" id="KW-1185">Reference proteome</keyword>
<dbReference type="EMBL" id="MK373772">
    <property type="protein sequence ID" value="QBQ76690.1"/>
    <property type="molecule type" value="Genomic_DNA"/>
</dbReference>
<evidence type="ECO:0000313" key="1">
    <source>
        <dbReference type="EMBL" id="QBQ76690.1"/>
    </source>
</evidence>
<evidence type="ECO:0000313" key="2">
    <source>
        <dbReference type="Proteomes" id="UP000307461"/>
    </source>
</evidence>
<protein>
    <submittedName>
        <fullName evidence="1">Uncharacterized protein</fullName>
    </submittedName>
</protein>
<reference evidence="1 2" key="1">
    <citation type="submission" date="2019-01" db="EMBL/GenBank/DDBJ databases">
        <title>Still something new to discover - new insights into E. coli phage diversity and taxonomy.</title>
        <authorList>
            <person name="Korf I.H.E."/>
            <person name="Adriaennsens E."/>
            <person name="Dreiseikelmann B."/>
            <person name="Kropinski A."/>
            <person name="Nimtz M."/>
            <person name="Meier-Kolthoff J.P."/>
            <person name="Rohde M."/>
            <person name="van Raaij M."/>
            <person name="Wittmann J."/>
        </authorList>
    </citation>
    <scope>NUCLEOTIDE SEQUENCE [LARGE SCALE GENOMIC DNA]</scope>
</reference>
<dbReference type="Proteomes" id="UP000307461">
    <property type="component" value="Segment"/>
</dbReference>
<name>A0A482MUA0_9CAUD</name>
<organism evidence="1 2">
    <name type="scientific">Escherichia phage PTXU04</name>
    <dbReference type="NCBI Taxonomy" id="2508206"/>
    <lineage>
        <taxon>Viruses</taxon>
        <taxon>Duplodnaviria</taxon>
        <taxon>Heunggongvirae</taxon>
        <taxon>Uroviricota</taxon>
        <taxon>Caudoviricetes</taxon>
        <taxon>Xuquatrovirus</taxon>
        <taxon>Xuquatrovirus PTXU04</taxon>
    </lineage>
</organism>
<accession>A0A482MUA0</accession>
<sequence>MKALENIAALMAAENINMLDSEAVIASLKKTVAPEYNIRVYKDAQLFGKHISAIKPGDTVLHNGQVCTVSASNLSRGDFMGALLFGDSYSLGNKPVIVILNVRF</sequence>